<feature type="region of interest" description="Disordered" evidence="1">
    <location>
        <begin position="242"/>
        <end position="286"/>
    </location>
</feature>
<reference evidence="3" key="1">
    <citation type="submission" date="2013-03" db="EMBL/GenBank/DDBJ databases">
        <title>The Genome Sequence of Anopheles minimus MINIMUS1.</title>
        <authorList>
            <consortium name="The Broad Institute Genomics Platform"/>
            <person name="Neafsey D.E."/>
            <person name="Walton C."/>
            <person name="Walker B."/>
            <person name="Young S.K."/>
            <person name="Zeng Q."/>
            <person name="Gargeya S."/>
            <person name="Fitzgerald M."/>
            <person name="Haas B."/>
            <person name="Abouelleil A."/>
            <person name="Allen A.W."/>
            <person name="Alvarado L."/>
            <person name="Arachchi H.M."/>
            <person name="Berlin A.M."/>
            <person name="Chapman S.B."/>
            <person name="Gainer-Dewar J."/>
            <person name="Goldberg J."/>
            <person name="Griggs A."/>
            <person name="Gujja S."/>
            <person name="Hansen M."/>
            <person name="Howarth C."/>
            <person name="Imamovic A."/>
            <person name="Ireland A."/>
            <person name="Larimer J."/>
            <person name="McCowan C."/>
            <person name="Murphy C."/>
            <person name="Pearson M."/>
            <person name="Poon T.W."/>
            <person name="Priest M."/>
            <person name="Roberts A."/>
            <person name="Saif S."/>
            <person name="Shea T."/>
            <person name="Sisk P."/>
            <person name="Sykes S."/>
            <person name="Wortman J."/>
            <person name="Nusbaum C."/>
            <person name="Birren B."/>
        </authorList>
    </citation>
    <scope>NUCLEOTIDE SEQUENCE [LARGE SCALE GENOMIC DNA]</scope>
    <source>
        <strain evidence="3">MINIMUS1</strain>
    </source>
</reference>
<accession>A0A182W264</accession>
<reference evidence="2" key="2">
    <citation type="submission" date="2020-05" db="UniProtKB">
        <authorList>
            <consortium name="EnsemblMetazoa"/>
        </authorList>
    </citation>
    <scope>IDENTIFICATION</scope>
    <source>
        <strain evidence="2">MINIMUS1</strain>
    </source>
</reference>
<feature type="region of interest" description="Disordered" evidence="1">
    <location>
        <begin position="16"/>
        <end position="42"/>
    </location>
</feature>
<evidence type="ECO:0000313" key="3">
    <source>
        <dbReference type="Proteomes" id="UP000075920"/>
    </source>
</evidence>
<dbReference type="VEuPathDB" id="VectorBase:AMIN004424"/>
<feature type="compositionally biased region" description="Basic residues" evidence="1">
    <location>
        <begin position="250"/>
        <end position="277"/>
    </location>
</feature>
<evidence type="ECO:0000313" key="2">
    <source>
        <dbReference type="EnsemblMetazoa" id="AMIN004424-PA"/>
    </source>
</evidence>
<organism evidence="2 3">
    <name type="scientific">Anopheles minimus</name>
    <dbReference type="NCBI Taxonomy" id="112268"/>
    <lineage>
        <taxon>Eukaryota</taxon>
        <taxon>Metazoa</taxon>
        <taxon>Ecdysozoa</taxon>
        <taxon>Arthropoda</taxon>
        <taxon>Hexapoda</taxon>
        <taxon>Insecta</taxon>
        <taxon>Pterygota</taxon>
        <taxon>Neoptera</taxon>
        <taxon>Endopterygota</taxon>
        <taxon>Diptera</taxon>
        <taxon>Nematocera</taxon>
        <taxon>Culicoidea</taxon>
        <taxon>Culicidae</taxon>
        <taxon>Anophelinae</taxon>
        <taxon>Anopheles</taxon>
    </lineage>
</organism>
<evidence type="ECO:0000256" key="1">
    <source>
        <dbReference type="SAM" id="MobiDB-lite"/>
    </source>
</evidence>
<sequence>MQSTVLVRNIVLENTSSVSPLPPNPHGGTPEMPEFPKRTPPPRLRRIGSILRVLKFEALSVLLIWETPNSRFLDSMKLPQSQRTTSTGAGFRICNLLELDNDKKQHAKKRKSSSSLDDSVTLHRSRDQEAEEADDEEDTACPDGSLTRRSGTTLSQEDTSSNPDLHGCSVINSDDDSRPEVRGVDGARGTNGSAASRGQDERTSPSAASGDEGGGKPSFALRATSLAEDLHARFGYSALHPGSHLAHLPSHPHPHHHHHHHQHNHQHHPTHLHHPHHTLASTPPGHALFGGRSWPYDSCNTLNGK</sequence>
<name>A0A182W264_9DIPT</name>
<dbReference type="AlphaFoldDB" id="A0A182W264"/>
<protein>
    <submittedName>
        <fullName evidence="2">Uncharacterized protein</fullName>
    </submittedName>
</protein>
<keyword evidence="3" id="KW-1185">Reference proteome</keyword>
<feature type="compositionally biased region" description="Acidic residues" evidence="1">
    <location>
        <begin position="129"/>
        <end position="140"/>
    </location>
</feature>
<feature type="compositionally biased region" description="Basic and acidic residues" evidence="1">
    <location>
        <begin position="175"/>
        <end position="185"/>
    </location>
</feature>
<dbReference type="STRING" id="112268.A0A182W264"/>
<dbReference type="EnsemblMetazoa" id="AMIN004424-RA">
    <property type="protein sequence ID" value="AMIN004424-PA"/>
    <property type="gene ID" value="AMIN004424"/>
</dbReference>
<feature type="compositionally biased region" description="Polar residues" evidence="1">
    <location>
        <begin position="147"/>
        <end position="163"/>
    </location>
</feature>
<proteinExistence type="predicted"/>
<feature type="region of interest" description="Disordered" evidence="1">
    <location>
        <begin position="103"/>
        <end position="219"/>
    </location>
</feature>
<dbReference type="Proteomes" id="UP000075920">
    <property type="component" value="Unassembled WGS sequence"/>
</dbReference>